<feature type="domain" description="Mub B2-like" evidence="1">
    <location>
        <begin position="16"/>
        <end position="110"/>
    </location>
</feature>
<comment type="caution">
    <text evidence="2">The sequence shown here is derived from an EMBL/GenBank/DDBJ whole genome shotgun (WGS) entry which is preliminary data.</text>
</comment>
<evidence type="ECO:0000313" key="3">
    <source>
        <dbReference type="Proteomes" id="UP000289316"/>
    </source>
</evidence>
<proteinExistence type="predicted"/>
<dbReference type="EMBL" id="QZFR01000194">
    <property type="protein sequence ID" value="RXV59265.1"/>
    <property type="molecule type" value="Genomic_DNA"/>
</dbReference>
<organism evidence="2 3">
    <name type="scientific">Ligilactobacillus murinus</name>
    <dbReference type="NCBI Taxonomy" id="1622"/>
    <lineage>
        <taxon>Bacteria</taxon>
        <taxon>Bacillati</taxon>
        <taxon>Bacillota</taxon>
        <taxon>Bacilli</taxon>
        <taxon>Lactobacillales</taxon>
        <taxon>Lactobacillaceae</taxon>
        <taxon>Ligilactobacillus</taxon>
    </lineage>
</organism>
<dbReference type="Proteomes" id="UP000289316">
    <property type="component" value="Unassembled WGS sequence"/>
</dbReference>
<feature type="domain" description="Mub B2-like" evidence="1">
    <location>
        <begin position="114"/>
        <end position="208"/>
    </location>
</feature>
<dbReference type="RefSeq" id="WP_191983266.1">
    <property type="nucleotide sequence ID" value="NZ_QZFR01000194.1"/>
</dbReference>
<sequence length="238" mass="25413">ANTEVTVTYTKQAAAEVSETKEVTRTINYVYADGSQASEPVVETKTFTRTGAKDAVTDEITWNAWSKAQEFGAVTSPVLKGYTADKAEVAAQSVTADSANTEVTVTYTKQAAAEVSETKEVTRTINYVYADGSQASEPVVETKTFTRTGAKDAVTDEITWNAWSQAQEFGAVASPVLKGYTADKTEVSAQSVTADSANTEVTVTYTKQAAAEVSETKEVTRTINYVYADGSQASEPVV</sequence>
<evidence type="ECO:0000313" key="2">
    <source>
        <dbReference type="EMBL" id="RXV59265.1"/>
    </source>
</evidence>
<name>A0A4Q1ZSM4_9LACO</name>
<evidence type="ECO:0000259" key="1">
    <source>
        <dbReference type="Pfam" id="PF17966"/>
    </source>
</evidence>
<protein>
    <submittedName>
        <fullName evidence="2">Adhesin</fullName>
    </submittedName>
</protein>
<feature type="non-terminal residue" evidence="2">
    <location>
        <position position="1"/>
    </location>
</feature>
<dbReference type="Pfam" id="PF17966">
    <property type="entry name" value="Muc_B2"/>
    <property type="match status" value="2"/>
</dbReference>
<feature type="non-terminal residue" evidence="2">
    <location>
        <position position="238"/>
    </location>
</feature>
<dbReference type="AlphaFoldDB" id="A0A4Q1ZSM4"/>
<dbReference type="InterPro" id="IPR041495">
    <property type="entry name" value="Mub_B2"/>
</dbReference>
<dbReference type="Gene3D" id="2.60.40.4300">
    <property type="match status" value="3"/>
</dbReference>
<accession>A0A4Q1ZSM4</accession>
<reference evidence="2 3" key="1">
    <citation type="submission" date="2018-09" db="EMBL/GenBank/DDBJ databases">
        <title>Murine metabolic-syndrome-specific gut microbial biobank.</title>
        <authorList>
            <person name="Liu C."/>
        </authorList>
    </citation>
    <scope>NUCLEOTIDE SEQUENCE [LARGE SCALE GENOMIC DNA]</scope>
    <source>
        <strain evidence="2 3">C-30</strain>
    </source>
</reference>
<gene>
    <name evidence="2" type="ORF">D6C19_11880</name>
</gene>